<keyword evidence="1" id="KW-1185">Reference proteome</keyword>
<dbReference type="Proteomes" id="UP000887560">
    <property type="component" value="Unplaced"/>
</dbReference>
<protein>
    <submittedName>
        <fullName evidence="2">HTH psq-type domain-containing protein</fullName>
    </submittedName>
</protein>
<proteinExistence type="predicted"/>
<dbReference type="AlphaFoldDB" id="A0A915P711"/>
<accession>A0A915P711</accession>
<dbReference type="WBParaSite" id="scf7180000423613.g11388">
    <property type="protein sequence ID" value="scf7180000423613.g11388"/>
    <property type="gene ID" value="scf7180000423613.g11388"/>
</dbReference>
<organism evidence="1 2">
    <name type="scientific">Meloidogyne floridensis</name>
    <dbReference type="NCBI Taxonomy" id="298350"/>
    <lineage>
        <taxon>Eukaryota</taxon>
        <taxon>Metazoa</taxon>
        <taxon>Ecdysozoa</taxon>
        <taxon>Nematoda</taxon>
        <taxon>Chromadorea</taxon>
        <taxon>Rhabditida</taxon>
        <taxon>Tylenchina</taxon>
        <taxon>Tylenchomorpha</taxon>
        <taxon>Tylenchoidea</taxon>
        <taxon>Meloidogynidae</taxon>
        <taxon>Meloidogyninae</taxon>
        <taxon>Meloidogyne</taxon>
    </lineage>
</organism>
<evidence type="ECO:0000313" key="2">
    <source>
        <dbReference type="WBParaSite" id="scf7180000423613.g11388"/>
    </source>
</evidence>
<sequence>MFSILSMPPFTLLQQENLQNQKINVLEAASQLQVSAAVAVKLGNKE</sequence>
<name>A0A915P711_9BILA</name>
<evidence type="ECO:0000313" key="1">
    <source>
        <dbReference type="Proteomes" id="UP000887560"/>
    </source>
</evidence>
<reference evidence="2" key="1">
    <citation type="submission" date="2022-11" db="UniProtKB">
        <authorList>
            <consortium name="WormBaseParasite"/>
        </authorList>
    </citation>
    <scope>IDENTIFICATION</scope>
</reference>